<proteinExistence type="predicted"/>
<evidence type="ECO:0000256" key="1">
    <source>
        <dbReference type="SAM" id="Phobius"/>
    </source>
</evidence>
<dbReference type="InterPro" id="IPR011050">
    <property type="entry name" value="Pectin_lyase_fold/virulence"/>
</dbReference>
<organism evidence="2 3">
    <name type="scientific">Candidatus Magasanikbacteria bacterium GW2011_GWE2_42_7</name>
    <dbReference type="NCBI Taxonomy" id="1619052"/>
    <lineage>
        <taxon>Bacteria</taxon>
        <taxon>Candidatus Magasanikiibacteriota</taxon>
    </lineage>
</organism>
<keyword evidence="1" id="KW-0472">Membrane</keyword>
<feature type="non-terminal residue" evidence="2">
    <location>
        <position position="808"/>
    </location>
</feature>
<evidence type="ECO:0000313" key="2">
    <source>
        <dbReference type="EMBL" id="KKS71475.1"/>
    </source>
</evidence>
<keyword evidence="1" id="KW-1133">Transmembrane helix</keyword>
<evidence type="ECO:0000313" key="3">
    <source>
        <dbReference type="Proteomes" id="UP000033867"/>
    </source>
</evidence>
<dbReference type="AlphaFoldDB" id="A0A0G1BDM4"/>
<name>A0A0G1BDM4_9BACT</name>
<protein>
    <recommendedName>
        <fullName evidence="4">Right handed beta helix domain-containing protein</fullName>
    </recommendedName>
</protein>
<feature type="transmembrane region" description="Helical" evidence="1">
    <location>
        <begin position="57"/>
        <end position="76"/>
    </location>
</feature>
<dbReference type="SUPFAM" id="SSF51126">
    <property type="entry name" value="Pectin lyase-like"/>
    <property type="match status" value="1"/>
</dbReference>
<dbReference type="EMBL" id="LCEK01000027">
    <property type="protein sequence ID" value="KKS71475.1"/>
    <property type="molecule type" value="Genomic_DNA"/>
</dbReference>
<comment type="caution">
    <text evidence="2">The sequence shown here is derived from an EMBL/GenBank/DDBJ whole genome shotgun (WGS) entry which is preliminary data.</text>
</comment>
<accession>A0A0G1BDM4</accession>
<dbReference type="Gene3D" id="2.160.20.10">
    <property type="entry name" value="Single-stranded right-handed beta-helix, Pectin lyase-like"/>
    <property type="match status" value="1"/>
</dbReference>
<reference evidence="2 3" key="1">
    <citation type="journal article" date="2015" name="Nature">
        <title>rRNA introns, odd ribosomes, and small enigmatic genomes across a large radiation of phyla.</title>
        <authorList>
            <person name="Brown C.T."/>
            <person name="Hug L.A."/>
            <person name="Thomas B.C."/>
            <person name="Sharon I."/>
            <person name="Castelle C.J."/>
            <person name="Singh A."/>
            <person name="Wilkins M.J."/>
            <person name="Williams K.H."/>
            <person name="Banfield J.F."/>
        </authorList>
    </citation>
    <scope>NUCLEOTIDE SEQUENCE [LARGE SCALE GENOMIC DNA]</scope>
</reference>
<dbReference type="InterPro" id="IPR012334">
    <property type="entry name" value="Pectin_lyas_fold"/>
</dbReference>
<gene>
    <name evidence="2" type="ORF">UV42_C0027G0011</name>
</gene>
<sequence length="808" mass="85577">MIILLLRTYIIRIRSSYPKIPHRSNNTTVLCTGSEISAVSKRKKTQSYPNSRLEARVLFMLYYSGSICLIHFPISIHVRVSREEYECTSMKSPTLLSFRHNSTSKVWMALTIFGIAILAVLLPQLYDMRLDIANAGDGSQGDPWTVCASGCDFTTLTATFASTTVGNGDYINIDASYATSTETQPIDFNSKTNLTLDCQNSGATLGDTAGGASILSLPADSTLQNCTISNMLVSLNASTLTLSGNTFSTSTTSSVQFGSGTNGATVSNNTGLQRVYTGSTGASNITVSNNTIEAYDPNGDTNVLYFFTAENISVTSNTIRSYDSSIKNLVYVDLTTSTLIQDNVLEYETASSEQFPNGAIYLEDAVSTTVSYNDIILESSLGIADQANDGIRFYNDTTGRDVDATIEHNSIWMYQDGHTGINFFDAAGGTAGNITITANYNIFYNASSTASLGNGFQTSKNNSGSTYTLTNDYNGYYSIGTQIQDNTSDGFSPSVGSNSITDNPYFKINDASSSNDTELAPFSLYLDANGSTDIGAYSAARGSSFTIDDDCTVDYASCHGTSTSIIAATAATNDTWTLAAGTYSNFAMTTTSRRTGSVTIDGAGASTLISNASASPIKFTGLDSMTIQDLIVQDATSSASSYTWTGLSFDYGGTSYNQTLALEFPSDGYAILVETDCNVGNLVTFMPPTDGNDVTSYLGMGTDNYHIALTTVFGSPVTMIVPSSVAANQAAYEALTDCITPAAWVDTAFAQSGGSYTYDSAAFASASITVTSGYTAPPALAQVSSLIAGIQLIDTTNTTITNVTSTNN</sequence>
<dbReference type="Proteomes" id="UP000033867">
    <property type="component" value="Unassembled WGS sequence"/>
</dbReference>
<keyword evidence="1" id="KW-0812">Transmembrane</keyword>
<feature type="transmembrane region" description="Helical" evidence="1">
    <location>
        <begin position="106"/>
        <end position="126"/>
    </location>
</feature>
<evidence type="ECO:0008006" key="4">
    <source>
        <dbReference type="Google" id="ProtNLM"/>
    </source>
</evidence>